<gene>
    <name evidence="1" type="ORF">RDB_LOCUS23627</name>
</gene>
<protein>
    <submittedName>
        <fullName evidence="1">Uncharacterized protein</fullName>
    </submittedName>
</protein>
<dbReference type="Proteomes" id="UP000663853">
    <property type="component" value="Unassembled WGS sequence"/>
</dbReference>
<accession>A0A8H2XLR4</accession>
<evidence type="ECO:0000313" key="1">
    <source>
        <dbReference type="EMBL" id="CAE6431017.1"/>
    </source>
</evidence>
<evidence type="ECO:0000313" key="2">
    <source>
        <dbReference type="Proteomes" id="UP000663853"/>
    </source>
</evidence>
<organism evidence="1 2">
    <name type="scientific">Rhizoctonia solani</name>
    <dbReference type="NCBI Taxonomy" id="456999"/>
    <lineage>
        <taxon>Eukaryota</taxon>
        <taxon>Fungi</taxon>
        <taxon>Dikarya</taxon>
        <taxon>Basidiomycota</taxon>
        <taxon>Agaricomycotina</taxon>
        <taxon>Agaricomycetes</taxon>
        <taxon>Cantharellales</taxon>
        <taxon>Ceratobasidiaceae</taxon>
        <taxon>Rhizoctonia</taxon>
    </lineage>
</organism>
<proteinExistence type="predicted"/>
<dbReference type="EMBL" id="CAJMXA010000446">
    <property type="protein sequence ID" value="CAE6431017.1"/>
    <property type="molecule type" value="Genomic_DNA"/>
</dbReference>
<name>A0A8H2XLR4_9AGAM</name>
<dbReference type="OrthoDB" id="1667110at2759"/>
<reference evidence="1" key="1">
    <citation type="submission" date="2021-01" db="EMBL/GenBank/DDBJ databases">
        <authorList>
            <person name="Kaushik A."/>
        </authorList>
    </citation>
    <scope>NUCLEOTIDE SEQUENCE</scope>
    <source>
        <strain evidence="1">AG6-10EEA</strain>
    </source>
</reference>
<dbReference type="AlphaFoldDB" id="A0A8H2XLR4"/>
<sequence length="126" mass="13245">MSSLFKGLFGVNVSVTSPSYHIPNEGSAPPPPGVFHGVNNDANQMPVEQADGQAPVANHNMGRFKSPGFGSYFLSIAISLTARGVCIVDATEDEWIGGEQEVSDDDDEAHQAIENDVAAGDVTSQL</sequence>
<comment type="caution">
    <text evidence="1">The sequence shown here is derived from an EMBL/GenBank/DDBJ whole genome shotgun (WGS) entry which is preliminary data.</text>
</comment>